<evidence type="ECO:0000313" key="14">
    <source>
        <dbReference type="Proteomes" id="UP000217785"/>
    </source>
</evidence>
<feature type="transmembrane region" description="Helical" evidence="12">
    <location>
        <begin position="127"/>
        <end position="149"/>
    </location>
</feature>
<dbReference type="AlphaFoldDB" id="A0A292YKK3"/>
<organism evidence="13 14">
    <name type="scientific">Effusibacillus lacus</name>
    <dbReference type="NCBI Taxonomy" id="1348429"/>
    <lineage>
        <taxon>Bacteria</taxon>
        <taxon>Bacillati</taxon>
        <taxon>Bacillota</taxon>
        <taxon>Bacilli</taxon>
        <taxon>Bacillales</taxon>
        <taxon>Alicyclobacillaceae</taxon>
        <taxon>Effusibacillus</taxon>
    </lineage>
</organism>
<evidence type="ECO:0000256" key="3">
    <source>
        <dbReference type="ARBA" id="ARBA00018997"/>
    </source>
</evidence>
<dbReference type="PANTHER" id="PTHR36844">
    <property type="entry name" value="PROTEASE PRSW"/>
    <property type="match status" value="1"/>
</dbReference>
<dbReference type="GO" id="GO:0005886">
    <property type="term" value="C:plasma membrane"/>
    <property type="evidence" value="ECO:0007669"/>
    <property type="project" value="UniProtKB-SubCell"/>
</dbReference>
<dbReference type="InterPro" id="IPR023596">
    <property type="entry name" value="Peptidase_PrsW_arch/bac"/>
</dbReference>
<comment type="similarity">
    <text evidence="2 11">Belongs to the protease PrsW family.</text>
</comment>
<dbReference type="InterPro" id="IPR026898">
    <property type="entry name" value="PrsW"/>
</dbReference>
<comment type="subcellular location">
    <subcellularLocation>
        <location evidence="1">Cell membrane</location>
        <topology evidence="1">Multi-pass membrane protein</topology>
    </subcellularLocation>
</comment>
<evidence type="ECO:0000256" key="7">
    <source>
        <dbReference type="ARBA" id="ARBA00022801"/>
    </source>
</evidence>
<protein>
    <recommendedName>
        <fullName evidence="3 11">Protease PrsW</fullName>
        <ecNumber evidence="11">3.4.-.-</ecNumber>
    </recommendedName>
    <alternativeName>
        <fullName evidence="10 11">Protease responsible for activating sigma-W</fullName>
    </alternativeName>
</protein>
<evidence type="ECO:0000256" key="2">
    <source>
        <dbReference type="ARBA" id="ARBA00009165"/>
    </source>
</evidence>
<keyword evidence="9 11" id="KW-0472">Membrane</keyword>
<feature type="transmembrane region" description="Helical" evidence="12">
    <location>
        <begin position="6"/>
        <end position="23"/>
    </location>
</feature>
<feature type="transmembrane region" description="Helical" evidence="12">
    <location>
        <begin position="187"/>
        <end position="205"/>
    </location>
</feature>
<evidence type="ECO:0000256" key="4">
    <source>
        <dbReference type="ARBA" id="ARBA00022475"/>
    </source>
</evidence>
<proteinExistence type="inferred from homology"/>
<dbReference type="PANTHER" id="PTHR36844:SF1">
    <property type="entry name" value="PROTEASE PRSW"/>
    <property type="match status" value="1"/>
</dbReference>
<dbReference type="EMBL" id="BDUF01000029">
    <property type="protein sequence ID" value="GAX89696.1"/>
    <property type="molecule type" value="Genomic_DNA"/>
</dbReference>
<dbReference type="PIRSF" id="PIRSF016933">
    <property type="entry name" value="PrsW"/>
    <property type="match status" value="1"/>
</dbReference>
<feature type="transmembrane region" description="Helical" evidence="12">
    <location>
        <begin position="100"/>
        <end position="121"/>
    </location>
</feature>
<sequence length="227" mass="25104">MSFLLLGVAAVAPGIVLLSYFYLKDLYEIEPLRSVLGSFLLGMISVFPVSFLQQQMEQYVGSPFLHVLFVAAGAEEIIKFVVLLLFLAKSKEANEIYDGILYAVAISLGFATVENLVFVISQGWQTAAIRALLPIPGHALFAVVMGFYAGKGMFSGSSIRYRLLGQSLLYAWGLHAVYDLILLGSHFILASFIIPFMIGLWILGLRKVKRAQEKSPFKQKIDIDGMK</sequence>
<dbReference type="OrthoDB" id="5504276at2"/>
<comment type="function">
    <text evidence="11">Involved in the degradation of specific anti-sigma factors.</text>
</comment>
<feature type="transmembrane region" description="Helical" evidence="12">
    <location>
        <begin position="161"/>
        <end position="181"/>
    </location>
</feature>
<keyword evidence="7 11" id="KW-0378">Hydrolase</keyword>
<evidence type="ECO:0000256" key="5">
    <source>
        <dbReference type="ARBA" id="ARBA00022670"/>
    </source>
</evidence>
<accession>A0A292YKK3</accession>
<evidence type="ECO:0000256" key="1">
    <source>
        <dbReference type="ARBA" id="ARBA00004651"/>
    </source>
</evidence>
<evidence type="ECO:0000256" key="10">
    <source>
        <dbReference type="ARBA" id="ARBA00030345"/>
    </source>
</evidence>
<dbReference type="GO" id="GO:0006508">
    <property type="term" value="P:proteolysis"/>
    <property type="evidence" value="ECO:0007669"/>
    <property type="project" value="UniProtKB-KW"/>
</dbReference>
<keyword evidence="14" id="KW-1185">Reference proteome</keyword>
<keyword evidence="8 12" id="KW-1133">Transmembrane helix</keyword>
<reference evidence="14" key="1">
    <citation type="submission" date="2017-07" db="EMBL/GenBank/DDBJ databases">
        <title>Draft genome sequence of Effusibacillus lacus strain skLN1.</title>
        <authorList>
            <person name="Watanabe M."/>
            <person name="Kojima H."/>
            <person name="Fukui M."/>
        </authorList>
    </citation>
    <scope>NUCLEOTIDE SEQUENCE [LARGE SCALE GENOMIC DNA]</scope>
    <source>
        <strain evidence="14">skLN1</strain>
    </source>
</reference>
<keyword evidence="6 12" id="KW-0812">Transmembrane</keyword>
<feature type="transmembrane region" description="Helical" evidence="12">
    <location>
        <begin position="35"/>
        <end position="52"/>
    </location>
</feature>
<feature type="transmembrane region" description="Helical" evidence="12">
    <location>
        <begin position="64"/>
        <end position="88"/>
    </location>
</feature>
<gene>
    <name evidence="13" type="ORF">EFBL_1320</name>
</gene>
<keyword evidence="4 11" id="KW-1003">Cell membrane</keyword>
<dbReference type="EC" id="3.4.-.-" evidence="11"/>
<dbReference type="RefSeq" id="WP_096181392.1">
    <property type="nucleotide sequence ID" value="NZ_BDUF01000029.1"/>
</dbReference>
<evidence type="ECO:0000256" key="9">
    <source>
        <dbReference type="ARBA" id="ARBA00023136"/>
    </source>
</evidence>
<dbReference type="Proteomes" id="UP000217785">
    <property type="component" value="Unassembled WGS sequence"/>
</dbReference>
<evidence type="ECO:0000256" key="11">
    <source>
        <dbReference type="PIRNR" id="PIRNR016933"/>
    </source>
</evidence>
<evidence type="ECO:0000256" key="12">
    <source>
        <dbReference type="SAM" id="Phobius"/>
    </source>
</evidence>
<keyword evidence="5 11" id="KW-0645">Protease</keyword>
<evidence type="ECO:0000313" key="13">
    <source>
        <dbReference type="EMBL" id="GAX89696.1"/>
    </source>
</evidence>
<evidence type="ECO:0000256" key="6">
    <source>
        <dbReference type="ARBA" id="ARBA00022692"/>
    </source>
</evidence>
<dbReference type="GO" id="GO:0008233">
    <property type="term" value="F:peptidase activity"/>
    <property type="evidence" value="ECO:0007669"/>
    <property type="project" value="UniProtKB-KW"/>
</dbReference>
<dbReference type="Pfam" id="PF13367">
    <property type="entry name" value="PrsW-protease"/>
    <property type="match status" value="1"/>
</dbReference>
<name>A0A292YKK3_9BACL</name>
<evidence type="ECO:0000256" key="8">
    <source>
        <dbReference type="ARBA" id="ARBA00022989"/>
    </source>
</evidence>
<comment type="caution">
    <text evidence="13">The sequence shown here is derived from an EMBL/GenBank/DDBJ whole genome shotgun (WGS) entry which is preliminary data.</text>
</comment>